<feature type="domain" description="Glycosyl transferase family 1" evidence="1">
    <location>
        <begin position="183"/>
        <end position="302"/>
    </location>
</feature>
<sequence>MKNILVYGLTATKGGVESFLMNYYRNFDLNKVNLHFISNTEEAAYEDEVLALGGKVFKVCSKKKNPFKFKRDLENIFKENKYDAIWVNLCSLANIDYLKVAKKYGIKEIIVHSHNAGNMYGKLKLYFHEKNKKNIDSYANHFWSCSRLASKWLYEDEIINSDKFKVVNNAIDIEKFDYNADIREKYREDMNLKDKFVLMNVGRFNIQKNHHFLIDVFNEVRKEINEAKLLLVGVGELEDEIKDKVSKLGINDYVEFLGTRNDVNNLMQASDIFLMPSLFEGLPVSAVEAQASGIRCILSDKITDEIKITDLVEFLDIDKEDSVDKWKDLIISIKDKGLDDRKSKKEDIKNAGFDIKSEAKKLEEFFLNKI</sequence>
<dbReference type="PANTHER" id="PTHR45947:SF3">
    <property type="entry name" value="SULFOQUINOVOSYL TRANSFERASE SQD2"/>
    <property type="match status" value="1"/>
</dbReference>
<dbReference type="SUPFAM" id="SSF53756">
    <property type="entry name" value="UDP-Glycosyltransferase/glycogen phosphorylase"/>
    <property type="match status" value="1"/>
</dbReference>
<name>A0A1V4T0H9_9CLOT</name>
<dbReference type="Proteomes" id="UP000191448">
    <property type="component" value="Unassembled WGS sequence"/>
</dbReference>
<gene>
    <name evidence="3" type="primary">epsF_2</name>
    <name evidence="3" type="ORF">CLTHE_02350</name>
</gene>
<dbReference type="EC" id="2.4.-.-" evidence="3"/>
<dbReference type="InterPro" id="IPR028098">
    <property type="entry name" value="Glyco_trans_4-like_N"/>
</dbReference>
<dbReference type="GO" id="GO:0016757">
    <property type="term" value="F:glycosyltransferase activity"/>
    <property type="evidence" value="ECO:0007669"/>
    <property type="project" value="UniProtKB-KW"/>
</dbReference>
<dbReference type="Gene3D" id="3.40.50.2000">
    <property type="entry name" value="Glycogen Phosphorylase B"/>
    <property type="match status" value="2"/>
</dbReference>
<dbReference type="RefSeq" id="WP_080021622.1">
    <property type="nucleotide sequence ID" value="NZ_LTAY01000015.1"/>
</dbReference>
<feature type="domain" description="Glycosyltransferase subfamily 4-like N-terminal" evidence="2">
    <location>
        <begin position="14"/>
        <end position="174"/>
    </location>
</feature>
<keyword evidence="3" id="KW-0328">Glycosyltransferase</keyword>
<organism evidence="3 4">
    <name type="scientific">Clostridium thermobutyricum DSM 4928</name>
    <dbReference type="NCBI Taxonomy" id="1121339"/>
    <lineage>
        <taxon>Bacteria</taxon>
        <taxon>Bacillati</taxon>
        <taxon>Bacillota</taxon>
        <taxon>Clostridia</taxon>
        <taxon>Eubacteriales</taxon>
        <taxon>Clostridiaceae</taxon>
        <taxon>Clostridium</taxon>
    </lineage>
</organism>
<evidence type="ECO:0000259" key="1">
    <source>
        <dbReference type="Pfam" id="PF00534"/>
    </source>
</evidence>
<dbReference type="InterPro" id="IPR001296">
    <property type="entry name" value="Glyco_trans_1"/>
</dbReference>
<dbReference type="EMBL" id="LTAY01000015">
    <property type="protein sequence ID" value="OPX50378.1"/>
    <property type="molecule type" value="Genomic_DNA"/>
</dbReference>
<evidence type="ECO:0000313" key="4">
    <source>
        <dbReference type="Proteomes" id="UP000191448"/>
    </source>
</evidence>
<proteinExistence type="predicted"/>
<accession>A0A1V4T0H9</accession>
<dbReference type="Pfam" id="PF13439">
    <property type="entry name" value="Glyco_transf_4"/>
    <property type="match status" value="1"/>
</dbReference>
<dbReference type="CDD" id="cd03812">
    <property type="entry name" value="GT4_CapH-like"/>
    <property type="match status" value="1"/>
</dbReference>
<reference evidence="3 4" key="1">
    <citation type="submission" date="2016-02" db="EMBL/GenBank/DDBJ databases">
        <title>Genome sequence of Clostridium thermobutyricum DSM 4928.</title>
        <authorList>
            <person name="Poehlein A."/>
            <person name="Daniel R."/>
        </authorList>
    </citation>
    <scope>NUCLEOTIDE SEQUENCE [LARGE SCALE GENOMIC DNA]</scope>
    <source>
        <strain evidence="3 4">DSM 4928</strain>
    </source>
</reference>
<dbReference type="PANTHER" id="PTHR45947">
    <property type="entry name" value="SULFOQUINOVOSYL TRANSFERASE SQD2"/>
    <property type="match status" value="1"/>
</dbReference>
<protein>
    <submittedName>
        <fullName evidence="3">Putative glycosyltransferase EpsF</fullName>
        <ecNumber evidence="3">2.4.-.-</ecNumber>
    </submittedName>
</protein>
<evidence type="ECO:0000259" key="2">
    <source>
        <dbReference type="Pfam" id="PF13439"/>
    </source>
</evidence>
<dbReference type="OrthoDB" id="9804196at2"/>
<dbReference type="Pfam" id="PF00534">
    <property type="entry name" value="Glycos_transf_1"/>
    <property type="match status" value="1"/>
</dbReference>
<comment type="caution">
    <text evidence="3">The sequence shown here is derived from an EMBL/GenBank/DDBJ whole genome shotgun (WGS) entry which is preliminary data.</text>
</comment>
<dbReference type="InterPro" id="IPR050194">
    <property type="entry name" value="Glycosyltransferase_grp1"/>
</dbReference>
<dbReference type="AlphaFoldDB" id="A0A1V4T0H9"/>
<evidence type="ECO:0000313" key="3">
    <source>
        <dbReference type="EMBL" id="OPX50378.1"/>
    </source>
</evidence>
<keyword evidence="3" id="KW-0808">Transferase</keyword>